<dbReference type="SUPFAM" id="SSF52540">
    <property type="entry name" value="P-loop containing nucleoside triphosphate hydrolases"/>
    <property type="match status" value="1"/>
</dbReference>
<dbReference type="GO" id="GO:0051231">
    <property type="term" value="P:spindle elongation"/>
    <property type="evidence" value="ECO:0007669"/>
    <property type="project" value="TreeGrafter"/>
</dbReference>
<comment type="subcellular location">
    <subcellularLocation>
        <location evidence="1">Cytoplasm</location>
    </subcellularLocation>
</comment>
<dbReference type="Pfam" id="PF00225">
    <property type="entry name" value="Kinesin"/>
    <property type="match status" value="1"/>
</dbReference>
<dbReference type="GO" id="GO:0008017">
    <property type="term" value="F:microtubule binding"/>
    <property type="evidence" value="ECO:0007669"/>
    <property type="project" value="InterPro"/>
</dbReference>
<dbReference type="FunFam" id="3.40.850.10:FF:000072">
    <property type="entry name" value="Kinesin family protein"/>
    <property type="match status" value="1"/>
</dbReference>
<evidence type="ECO:0000256" key="3">
    <source>
        <dbReference type="ARBA" id="ARBA00022741"/>
    </source>
</evidence>
<dbReference type="PANTHER" id="PTHR47969:SF15">
    <property type="entry name" value="CHROMOSOME-ASSOCIATED KINESIN KIF4A-RELATED"/>
    <property type="match status" value="1"/>
</dbReference>
<sequence length="714" mass="79182">MSVRVVSRIRPLLEKERECDIIVRADTADAGKPNTVVKIPNPKNEAEEFSFAFNGVYDRSTTQEELFTAEVAPHVKSLFQGFDVTIFAYGVTGTGKTHTMRGGMKLADRGVIPRMLSNVFRRGKKIMKDSRGETDVQVLLSYYEIYNDKVFDLLEPPEKRTPTGLPLRAEANGKTIVVGLSERACEDLKDFEKLYIEANNNRVTAATKLNAHSSRSHAILRVKLIQTTSEMVRESTASAIDLAGSEDNRRTDNGKERLVESAAINKSLFVLSQCIDAIGRGDKRIPYRESKMTRILSLGQNNGITVMILNLSPLRSYHLDTLSSLNVSSRAKRIEVREIENEIVYKQVPRANSGLTGSNVQRQPLRPLANLTNVHNGNVAAKAADKAADANKPVKAFSVYTDKSKPAAPVSRPLVGSNIARRVNPVKRPSENDAAMRPSKISRPTAPASVTVSAAQIEAMVEKKVSEILAARVAAEKESQPPPTVQPEISDAVQRRLEALERRIDSDEWRDDSKSDGLRFLLAARQHKERGEDEIALKMYEKALPYFPGQTKLLNKIERLRSRLNGNAPAPSPRRETPRSERKKRRLVYDDADGDYETAEADVDEEEFAHRASKAKSRKLKVKALATKSILSGDDEGPASPRTQHLLDIVNSRDLDQIRSLVGFGAKKARDLVDYLELVNDDEAGGRIDSLAQLRTVPGMGSRTVERAYDGLVV</sequence>
<dbReference type="GO" id="GO:0005875">
    <property type="term" value="C:microtubule associated complex"/>
    <property type="evidence" value="ECO:0007669"/>
    <property type="project" value="TreeGrafter"/>
</dbReference>
<dbReference type="AlphaFoldDB" id="A0A8H5PNY4"/>
<dbReference type="InterPro" id="IPR027417">
    <property type="entry name" value="P-loop_NTPase"/>
</dbReference>
<dbReference type="PROSITE" id="PS50067">
    <property type="entry name" value="KINESIN_MOTOR_2"/>
    <property type="match status" value="1"/>
</dbReference>
<reference evidence="9 10" key="1">
    <citation type="submission" date="2020-05" db="EMBL/GenBank/DDBJ databases">
        <title>Identification and distribution of gene clusters putatively required for synthesis of sphingolipid metabolism inhibitors in phylogenetically diverse species of the filamentous fungus Fusarium.</title>
        <authorList>
            <person name="Kim H.-S."/>
            <person name="Busman M."/>
            <person name="Brown D.W."/>
            <person name="Divon H."/>
            <person name="Uhlig S."/>
            <person name="Proctor R.H."/>
        </authorList>
    </citation>
    <scope>NUCLEOTIDE SEQUENCE [LARGE SCALE GENOMIC DNA]</scope>
    <source>
        <strain evidence="9 10">NRRL 25211</strain>
    </source>
</reference>
<comment type="caution">
    <text evidence="9">The sequence shown here is derived from an EMBL/GenBank/DDBJ whole genome shotgun (WGS) entry which is preliminary data.</text>
</comment>
<keyword evidence="6" id="KW-0505">Motor protein</keyword>
<evidence type="ECO:0000256" key="7">
    <source>
        <dbReference type="SAM" id="MobiDB-lite"/>
    </source>
</evidence>
<dbReference type="Proteomes" id="UP000544095">
    <property type="component" value="Unassembled WGS sequence"/>
</dbReference>
<comment type="similarity">
    <text evidence="6">Belongs to the TRAFAC class myosin-kinesin ATPase superfamily. Kinesin family.</text>
</comment>
<keyword evidence="5" id="KW-0175">Coiled coil</keyword>
<dbReference type="SUPFAM" id="SSF47781">
    <property type="entry name" value="RuvA domain 2-like"/>
    <property type="match status" value="1"/>
</dbReference>
<dbReference type="InterPro" id="IPR010994">
    <property type="entry name" value="RuvA_2-like"/>
</dbReference>
<dbReference type="Gene3D" id="3.40.850.10">
    <property type="entry name" value="Kinesin motor domain"/>
    <property type="match status" value="1"/>
</dbReference>
<dbReference type="InterPro" id="IPR027640">
    <property type="entry name" value="Kinesin-like_fam"/>
</dbReference>
<feature type="binding site" evidence="6">
    <location>
        <begin position="90"/>
        <end position="97"/>
    </location>
    <ligand>
        <name>ATP</name>
        <dbReference type="ChEBI" id="CHEBI:30616"/>
    </ligand>
</feature>
<proteinExistence type="inferred from homology"/>
<dbReference type="SMART" id="SM00129">
    <property type="entry name" value="KISc"/>
    <property type="match status" value="1"/>
</dbReference>
<feature type="region of interest" description="Disordered" evidence="7">
    <location>
        <begin position="562"/>
        <end position="590"/>
    </location>
</feature>
<organism evidence="9 10">
    <name type="scientific">Fusarium pseudoanthophilum</name>
    <dbReference type="NCBI Taxonomy" id="48495"/>
    <lineage>
        <taxon>Eukaryota</taxon>
        <taxon>Fungi</taxon>
        <taxon>Dikarya</taxon>
        <taxon>Ascomycota</taxon>
        <taxon>Pezizomycotina</taxon>
        <taxon>Sordariomycetes</taxon>
        <taxon>Hypocreomycetidae</taxon>
        <taxon>Hypocreales</taxon>
        <taxon>Nectriaceae</taxon>
        <taxon>Fusarium</taxon>
        <taxon>Fusarium fujikuroi species complex</taxon>
    </lineage>
</organism>
<keyword evidence="3 6" id="KW-0547">Nucleotide-binding</keyword>
<name>A0A8H5PNY4_9HYPO</name>
<dbReference type="PANTHER" id="PTHR47969">
    <property type="entry name" value="CHROMOSOME-ASSOCIATED KINESIN KIF4A-RELATED"/>
    <property type="match status" value="1"/>
</dbReference>
<keyword evidence="4 6" id="KW-0067">ATP-binding</keyword>
<evidence type="ECO:0000256" key="5">
    <source>
        <dbReference type="ARBA" id="ARBA00023054"/>
    </source>
</evidence>
<feature type="domain" description="Kinesin motor" evidence="8">
    <location>
        <begin position="2"/>
        <end position="334"/>
    </location>
</feature>
<dbReference type="GO" id="GO:0007052">
    <property type="term" value="P:mitotic spindle organization"/>
    <property type="evidence" value="ECO:0007669"/>
    <property type="project" value="TreeGrafter"/>
</dbReference>
<evidence type="ECO:0000256" key="4">
    <source>
        <dbReference type="ARBA" id="ARBA00022840"/>
    </source>
</evidence>
<evidence type="ECO:0000259" key="8">
    <source>
        <dbReference type="PROSITE" id="PS50067"/>
    </source>
</evidence>
<evidence type="ECO:0000313" key="10">
    <source>
        <dbReference type="Proteomes" id="UP000544095"/>
    </source>
</evidence>
<keyword evidence="2" id="KW-0963">Cytoplasm</keyword>
<protein>
    <submittedName>
        <fullName evidence="9">Kinesin family member 22</fullName>
    </submittedName>
</protein>
<evidence type="ECO:0000313" key="9">
    <source>
        <dbReference type="EMBL" id="KAF5600375.1"/>
    </source>
</evidence>
<dbReference type="PRINTS" id="PR00380">
    <property type="entry name" value="KINESINHEAVY"/>
</dbReference>
<dbReference type="InterPro" id="IPR036961">
    <property type="entry name" value="Kinesin_motor_dom_sf"/>
</dbReference>
<dbReference type="CDD" id="cd00106">
    <property type="entry name" value="KISc"/>
    <property type="match status" value="1"/>
</dbReference>
<accession>A0A8H5PNY4</accession>
<keyword evidence="10" id="KW-1185">Reference proteome</keyword>
<gene>
    <name evidence="9" type="ORF">FPANT_2467</name>
</gene>
<dbReference type="GO" id="GO:0005737">
    <property type="term" value="C:cytoplasm"/>
    <property type="evidence" value="ECO:0007669"/>
    <property type="project" value="UniProtKB-SubCell"/>
</dbReference>
<dbReference type="GO" id="GO:0003777">
    <property type="term" value="F:microtubule motor activity"/>
    <property type="evidence" value="ECO:0007669"/>
    <property type="project" value="InterPro"/>
</dbReference>
<dbReference type="EMBL" id="JAAOAR010000105">
    <property type="protein sequence ID" value="KAF5600375.1"/>
    <property type="molecule type" value="Genomic_DNA"/>
</dbReference>
<evidence type="ECO:0000256" key="6">
    <source>
        <dbReference type="PROSITE-ProRule" id="PRU00283"/>
    </source>
</evidence>
<dbReference type="GO" id="GO:0005524">
    <property type="term" value="F:ATP binding"/>
    <property type="evidence" value="ECO:0007669"/>
    <property type="project" value="UniProtKB-UniRule"/>
</dbReference>
<dbReference type="InterPro" id="IPR001752">
    <property type="entry name" value="Kinesin_motor_dom"/>
</dbReference>
<dbReference type="GO" id="GO:0007018">
    <property type="term" value="P:microtubule-based movement"/>
    <property type="evidence" value="ECO:0007669"/>
    <property type="project" value="InterPro"/>
</dbReference>
<evidence type="ECO:0000256" key="2">
    <source>
        <dbReference type="ARBA" id="ARBA00022490"/>
    </source>
</evidence>
<evidence type="ECO:0000256" key="1">
    <source>
        <dbReference type="ARBA" id="ARBA00004496"/>
    </source>
</evidence>